<proteinExistence type="predicted"/>
<evidence type="ECO:0000313" key="2">
    <source>
        <dbReference type="Proteomes" id="UP000603453"/>
    </source>
</evidence>
<dbReference type="EMBL" id="JAEPRD010000088">
    <property type="protein sequence ID" value="KAG2200080.1"/>
    <property type="molecule type" value="Genomic_DNA"/>
</dbReference>
<comment type="caution">
    <text evidence="1">The sequence shown here is derived from an EMBL/GenBank/DDBJ whole genome shotgun (WGS) entry which is preliminary data.</text>
</comment>
<dbReference type="OrthoDB" id="2247533at2759"/>
<name>A0A8H7QXG7_9FUNG</name>
<accession>A0A8H7QXG7</accession>
<sequence>MSLNFFASKTQKTDATLSFKSVLDSITNNKALAPLDIDAFIQQEDIHLGSHGDFYKVNAKDIEAPRSISSEEKDLTQQDTRVLVNSLLELSKTMPDIKAKALEYGDKMKVASDQNERTVVDINHMDI</sequence>
<dbReference type="AlphaFoldDB" id="A0A8H7QXG7"/>
<reference evidence="1" key="1">
    <citation type="submission" date="2020-12" db="EMBL/GenBank/DDBJ databases">
        <title>Metabolic potential, ecology and presence of endohyphal bacteria is reflected in genomic diversity of Mucoromycotina.</title>
        <authorList>
            <person name="Muszewska A."/>
            <person name="Okrasinska A."/>
            <person name="Steczkiewicz K."/>
            <person name="Drgas O."/>
            <person name="Orlowska M."/>
            <person name="Perlinska-Lenart U."/>
            <person name="Aleksandrzak-Piekarczyk T."/>
            <person name="Szatraj K."/>
            <person name="Zielenkiewicz U."/>
            <person name="Pilsyk S."/>
            <person name="Malc E."/>
            <person name="Mieczkowski P."/>
            <person name="Kruszewska J.S."/>
            <person name="Biernat P."/>
            <person name="Pawlowska J."/>
        </authorList>
    </citation>
    <scope>NUCLEOTIDE SEQUENCE</scope>
    <source>
        <strain evidence="1">WA0000017839</strain>
    </source>
</reference>
<protein>
    <submittedName>
        <fullName evidence="1">Uncharacterized protein</fullName>
    </submittedName>
</protein>
<keyword evidence="2" id="KW-1185">Reference proteome</keyword>
<dbReference type="Proteomes" id="UP000603453">
    <property type="component" value="Unassembled WGS sequence"/>
</dbReference>
<evidence type="ECO:0000313" key="1">
    <source>
        <dbReference type="EMBL" id="KAG2200080.1"/>
    </source>
</evidence>
<organism evidence="1 2">
    <name type="scientific">Mucor saturninus</name>
    <dbReference type="NCBI Taxonomy" id="64648"/>
    <lineage>
        <taxon>Eukaryota</taxon>
        <taxon>Fungi</taxon>
        <taxon>Fungi incertae sedis</taxon>
        <taxon>Mucoromycota</taxon>
        <taxon>Mucoromycotina</taxon>
        <taxon>Mucoromycetes</taxon>
        <taxon>Mucorales</taxon>
        <taxon>Mucorineae</taxon>
        <taxon>Mucoraceae</taxon>
        <taxon>Mucor</taxon>
    </lineage>
</organism>
<gene>
    <name evidence="1" type="ORF">INT47_007725</name>
</gene>